<evidence type="ECO:0000313" key="2">
    <source>
        <dbReference type="WBParaSite" id="RSKR_0000458150.1"/>
    </source>
</evidence>
<protein>
    <submittedName>
        <fullName evidence="2">Prisilkin-39-like</fullName>
    </submittedName>
</protein>
<organism evidence="1 2">
    <name type="scientific">Rhabditophanes sp. KR3021</name>
    <dbReference type="NCBI Taxonomy" id="114890"/>
    <lineage>
        <taxon>Eukaryota</taxon>
        <taxon>Metazoa</taxon>
        <taxon>Ecdysozoa</taxon>
        <taxon>Nematoda</taxon>
        <taxon>Chromadorea</taxon>
        <taxon>Rhabditida</taxon>
        <taxon>Tylenchina</taxon>
        <taxon>Panagrolaimomorpha</taxon>
        <taxon>Strongyloidoidea</taxon>
        <taxon>Alloionematidae</taxon>
        <taxon>Rhabditophanes</taxon>
    </lineage>
</organism>
<accession>A0AC35TVQ7</accession>
<evidence type="ECO:0000313" key="1">
    <source>
        <dbReference type="Proteomes" id="UP000095286"/>
    </source>
</evidence>
<dbReference type="WBParaSite" id="RSKR_0000458150.1">
    <property type="protein sequence ID" value="RSKR_0000458150.1"/>
    <property type="gene ID" value="RSKR_0000458150"/>
</dbReference>
<sequence>MNTNTYFLLSALFVLGMLSIAESCQYTLPTNGYTTTYTGVDCSSVPSGASYQPATSNSNSNSNWYYYTPNTYSNTYSNGYNNNGYTYNNGYNYNNGYSNGYNNNGYYYGTDGNLYYNSGYSSGYSNPSSTYYYYGKK</sequence>
<proteinExistence type="predicted"/>
<dbReference type="Proteomes" id="UP000095286">
    <property type="component" value="Unplaced"/>
</dbReference>
<reference evidence="2" key="1">
    <citation type="submission" date="2016-11" db="UniProtKB">
        <authorList>
            <consortium name="WormBaseParasite"/>
        </authorList>
    </citation>
    <scope>IDENTIFICATION</scope>
    <source>
        <strain evidence="2">KR3021</strain>
    </source>
</reference>
<name>A0AC35TVQ7_9BILA</name>